<sequence>MIILLIRMDRLLLTPAAKYSPEGCLTPLPVWWGRFFLEEACGEKMIVERGKSVGKWERGVWLVACSMWKKMVWDLPFYPSPPAGKGLASGEGMGGRRRGLQRNHVFLPPLTTNPFPLTPYIYTPAGPCPSRSCKILAVMPQMSWPCQG</sequence>
<organism evidence="1 2">
    <name type="scientific">Deinococcus xinjiangensis</name>
    <dbReference type="NCBI Taxonomy" id="457454"/>
    <lineage>
        <taxon>Bacteria</taxon>
        <taxon>Thermotogati</taxon>
        <taxon>Deinococcota</taxon>
        <taxon>Deinococci</taxon>
        <taxon>Deinococcales</taxon>
        <taxon>Deinococcaceae</taxon>
        <taxon>Deinococcus</taxon>
    </lineage>
</organism>
<name>A0ABP9V9T5_9DEIO</name>
<keyword evidence="2" id="KW-1185">Reference proteome</keyword>
<dbReference type="Proteomes" id="UP001458946">
    <property type="component" value="Unassembled WGS sequence"/>
</dbReference>
<proteinExistence type="predicted"/>
<dbReference type="EMBL" id="BAABRN010000017">
    <property type="protein sequence ID" value="GAA5502033.1"/>
    <property type="molecule type" value="Genomic_DNA"/>
</dbReference>
<comment type="caution">
    <text evidence="1">The sequence shown here is derived from an EMBL/GenBank/DDBJ whole genome shotgun (WGS) entry which is preliminary data.</text>
</comment>
<reference evidence="1 2" key="1">
    <citation type="submission" date="2024-02" db="EMBL/GenBank/DDBJ databases">
        <title>Deinococcus xinjiangensis NBRC 107630.</title>
        <authorList>
            <person name="Ichikawa N."/>
            <person name="Katano-Makiyama Y."/>
            <person name="Hidaka K."/>
        </authorList>
    </citation>
    <scope>NUCLEOTIDE SEQUENCE [LARGE SCALE GENOMIC DNA]</scope>
    <source>
        <strain evidence="1 2">NBRC 107630</strain>
    </source>
</reference>
<evidence type="ECO:0000313" key="2">
    <source>
        <dbReference type="Proteomes" id="UP001458946"/>
    </source>
</evidence>
<protein>
    <submittedName>
        <fullName evidence="1">Uncharacterized protein</fullName>
    </submittedName>
</protein>
<evidence type="ECO:0000313" key="1">
    <source>
        <dbReference type="EMBL" id="GAA5502033.1"/>
    </source>
</evidence>
<accession>A0ABP9V9T5</accession>
<gene>
    <name evidence="1" type="ORF">Dxin01_01772</name>
</gene>